<feature type="region of interest" description="Disordered" evidence="1">
    <location>
        <begin position="82"/>
        <end position="101"/>
    </location>
</feature>
<name>A0AAV4U3G1_CAEEX</name>
<sequence>MDLWISPKSKVTVETFTHLSERSPPQTSITPRKTFGTTPITPLSNVPIEDVPFRTPWFDEPFFPPIPKKILLAVDDYWPSASKASGPLKRTGRNLPFSGQMPREKFSSGRCRYYRWRVLINGITGKMERSLAGSIKGVWDKEDGNQRHAGRR</sequence>
<protein>
    <submittedName>
        <fullName evidence="2">Uncharacterized protein</fullName>
    </submittedName>
</protein>
<dbReference type="AlphaFoldDB" id="A0AAV4U3G1"/>
<evidence type="ECO:0000313" key="2">
    <source>
        <dbReference type="EMBL" id="GIY52301.1"/>
    </source>
</evidence>
<organism evidence="2 3">
    <name type="scientific">Caerostris extrusa</name>
    <name type="common">Bark spider</name>
    <name type="synonym">Caerostris bankana</name>
    <dbReference type="NCBI Taxonomy" id="172846"/>
    <lineage>
        <taxon>Eukaryota</taxon>
        <taxon>Metazoa</taxon>
        <taxon>Ecdysozoa</taxon>
        <taxon>Arthropoda</taxon>
        <taxon>Chelicerata</taxon>
        <taxon>Arachnida</taxon>
        <taxon>Araneae</taxon>
        <taxon>Araneomorphae</taxon>
        <taxon>Entelegynae</taxon>
        <taxon>Araneoidea</taxon>
        <taxon>Araneidae</taxon>
        <taxon>Caerostris</taxon>
    </lineage>
</organism>
<dbReference type="Proteomes" id="UP001054945">
    <property type="component" value="Unassembled WGS sequence"/>
</dbReference>
<accession>A0AAV4U3G1</accession>
<reference evidence="2 3" key="1">
    <citation type="submission" date="2021-06" db="EMBL/GenBank/DDBJ databases">
        <title>Caerostris extrusa draft genome.</title>
        <authorList>
            <person name="Kono N."/>
            <person name="Arakawa K."/>
        </authorList>
    </citation>
    <scope>NUCLEOTIDE SEQUENCE [LARGE SCALE GENOMIC DNA]</scope>
</reference>
<evidence type="ECO:0000256" key="1">
    <source>
        <dbReference type="SAM" id="MobiDB-lite"/>
    </source>
</evidence>
<evidence type="ECO:0000313" key="3">
    <source>
        <dbReference type="Proteomes" id="UP001054945"/>
    </source>
</evidence>
<dbReference type="EMBL" id="BPLR01012222">
    <property type="protein sequence ID" value="GIY52301.1"/>
    <property type="molecule type" value="Genomic_DNA"/>
</dbReference>
<gene>
    <name evidence="2" type="ORF">CEXT_267071</name>
</gene>
<proteinExistence type="predicted"/>
<keyword evidence="3" id="KW-1185">Reference proteome</keyword>
<comment type="caution">
    <text evidence="2">The sequence shown here is derived from an EMBL/GenBank/DDBJ whole genome shotgun (WGS) entry which is preliminary data.</text>
</comment>